<evidence type="ECO:0000259" key="14">
    <source>
        <dbReference type="Pfam" id="PF07562"/>
    </source>
</evidence>
<evidence type="ECO:0000256" key="11">
    <source>
        <dbReference type="ARBA" id="ARBA00038492"/>
    </source>
</evidence>
<dbReference type="GO" id="GO:0004930">
    <property type="term" value="F:G protein-coupled receptor activity"/>
    <property type="evidence" value="ECO:0007669"/>
    <property type="project" value="UniProtKB-KW"/>
</dbReference>
<evidence type="ECO:0000313" key="16">
    <source>
        <dbReference type="Proteomes" id="UP000283210"/>
    </source>
</evidence>
<dbReference type="InterPro" id="IPR001828">
    <property type="entry name" value="ANF_lig-bd_rcpt"/>
</dbReference>
<evidence type="ECO:0008006" key="17">
    <source>
        <dbReference type="Google" id="ProtNLM"/>
    </source>
</evidence>
<dbReference type="AlphaFoldDB" id="A0A3S2MZI3"/>
<keyword evidence="6" id="KW-0297">G-protein coupled receptor</keyword>
<dbReference type="Gene3D" id="3.40.50.2300">
    <property type="match status" value="2"/>
</dbReference>
<organism evidence="15 16">
    <name type="scientific">Oryzias javanicus</name>
    <name type="common">Javanese ricefish</name>
    <name type="synonym">Aplocheilus javanicus</name>
    <dbReference type="NCBI Taxonomy" id="123683"/>
    <lineage>
        <taxon>Eukaryota</taxon>
        <taxon>Metazoa</taxon>
        <taxon>Chordata</taxon>
        <taxon>Craniata</taxon>
        <taxon>Vertebrata</taxon>
        <taxon>Euteleostomi</taxon>
        <taxon>Actinopterygii</taxon>
        <taxon>Neopterygii</taxon>
        <taxon>Teleostei</taxon>
        <taxon>Neoteleostei</taxon>
        <taxon>Acanthomorphata</taxon>
        <taxon>Ovalentaria</taxon>
        <taxon>Atherinomorphae</taxon>
        <taxon>Beloniformes</taxon>
        <taxon>Adrianichthyidae</taxon>
        <taxon>Oryziinae</taxon>
        <taxon>Oryzias</taxon>
    </lineage>
</organism>
<dbReference type="PANTHER" id="PTHR24061:SF441">
    <property type="entry name" value="TASTE RECEPTOR TYPE 1 MEMBER 2B-RELATED"/>
    <property type="match status" value="1"/>
</dbReference>
<keyword evidence="8" id="KW-0675">Receptor</keyword>
<feature type="domain" description="Receptor ligand binding region" evidence="13">
    <location>
        <begin position="72"/>
        <end position="435"/>
    </location>
</feature>
<keyword evidence="2" id="KW-1003">Cell membrane</keyword>
<feature type="domain" description="GPCR family 3 nine cysteines" evidence="14">
    <location>
        <begin position="468"/>
        <end position="522"/>
    </location>
</feature>
<evidence type="ECO:0000256" key="6">
    <source>
        <dbReference type="ARBA" id="ARBA00023040"/>
    </source>
</evidence>
<dbReference type="PANTHER" id="PTHR24061">
    <property type="entry name" value="CALCIUM-SENSING RECEPTOR-RELATED"/>
    <property type="match status" value="1"/>
</dbReference>
<keyword evidence="3" id="KW-0812">Transmembrane</keyword>
<dbReference type="Gene3D" id="2.10.50.30">
    <property type="entry name" value="GPCR, family 3, nine cysteines domain"/>
    <property type="match status" value="1"/>
</dbReference>
<keyword evidence="4 12" id="KW-0732">Signal</keyword>
<evidence type="ECO:0000256" key="5">
    <source>
        <dbReference type="ARBA" id="ARBA00022989"/>
    </source>
</evidence>
<evidence type="ECO:0000313" key="15">
    <source>
        <dbReference type="EMBL" id="RVE70362.1"/>
    </source>
</evidence>
<evidence type="ECO:0000256" key="2">
    <source>
        <dbReference type="ARBA" id="ARBA00022475"/>
    </source>
</evidence>
<feature type="chain" id="PRO_5018777731" description="G-protein coupled receptors family 3 profile domain-containing protein" evidence="12">
    <location>
        <begin position="20"/>
        <end position="551"/>
    </location>
</feature>
<evidence type="ECO:0000256" key="7">
    <source>
        <dbReference type="ARBA" id="ARBA00023136"/>
    </source>
</evidence>
<evidence type="ECO:0000256" key="12">
    <source>
        <dbReference type="SAM" id="SignalP"/>
    </source>
</evidence>
<dbReference type="InterPro" id="IPR011500">
    <property type="entry name" value="GPCR_3_9-Cys_dom"/>
</dbReference>
<reference evidence="15 16" key="2">
    <citation type="submission" date="2019-01" db="EMBL/GenBank/DDBJ databases">
        <title>A chromosome length genome reference of the Java medaka (oryzias javanicus).</title>
        <authorList>
            <person name="Herpin A."/>
            <person name="Takehana Y."/>
            <person name="Naruse K."/>
            <person name="Ansai S."/>
            <person name="Kawaguchi M."/>
        </authorList>
    </citation>
    <scope>NUCLEOTIDE SEQUENCE [LARGE SCALE GENOMIC DNA]</scope>
    <source>
        <strain evidence="15">RS831</strain>
        <tissue evidence="15">Whole body</tissue>
    </source>
</reference>
<evidence type="ECO:0000256" key="3">
    <source>
        <dbReference type="ARBA" id="ARBA00022692"/>
    </source>
</evidence>
<dbReference type="Proteomes" id="UP000283210">
    <property type="component" value="Chromosome 7"/>
</dbReference>
<keyword evidence="7" id="KW-0472">Membrane</keyword>
<dbReference type="FunFam" id="2.10.50.30:FF:000004">
    <property type="entry name" value="Taste receptor type 1 member 3-like protein"/>
    <property type="match status" value="1"/>
</dbReference>
<dbReference type="Pfam" id="PF07562">
    <property type="entry name" value="NCD3G"/>
    <property type="match status" value="1"/>
</dbReference>
<gene>
    <name evidence="15" type="ORF">OJAV_G00063700</name>
</gene>
<evidence type="ECO:0000259" key="13">
    <source>
        <dbReference type="Pfam" id="PF01094"/>
    </source>
</evidence>
<evidence type="ECO:0000256" key="1">
    <source>
        <dbReference type="ARBA" id="ARBA00004651"/>
    </source>
</evidence>
<dbReference type="PRINTS" id="PR00248">
    <property type="entry name" value="GPCRMGR"/>
</dbReference>
<proteinExistence type="inferred from homology"/>
<evidence type="ECO:0000256" key="9">
    <source>
        <dbReference type="ARBA" id="ARBA00023180"/>
    </source>
</evidence>
<dbReference type="InterPro" id="IPR000337">
    <property type="entry name" value="GPCR_3"/>
</dbReference>
<keyword evidence="9" id="KW-0325">Glycoprotein</keyword>
<name>A0A3S2MZI3_ORYJA</name>
<evidence type="ECO:0000256" key="8">
    <source>
        <dbReference type="ARBA" id="ARBA00023170"/>
    </source>
</evidence>
<keyword evidence="16" id="KW-1185">Reference proteome</keyword>
<dbReference type="InterPro" id="IPR017979">
    <property type="entry name" value="GPCR_3_CS"/>
</dbReference>
<evidence type="ECO:0000256" key="10">
    <source>
        <dbReference type="ARBA" id="ARBA00023224"/>
    </source>
</evidence>
<feature type="signal peptide" evidence="12">
    <location>
        <begin position="1"/>
        <end position="19"/>
    </location>
</feature>
<dbReference type="InterPro" id="IPR000068">
    <property type="entry name" value="GPCR_3_Ca_sens_rcpt-rel"/>
</dbReference>
<dbReference type="Pfam" id="PF01094">
    <property type="entry name" value="ANF_receptor"/>
    <property type="match status" value="1"/>
</dbReference>
<protein>
    <recommendedName>
        <fullName evidence="17">G-protein coupled receptors family 3 profile domain-containing protein</fullName>
    </recommendedName>
</protein>
<keyword evidence="10" id="KW-0807">Transducer</keyword>
<dbReference type="PROSITE" id="PS00980">
    <property type="entry name" value="G_PROTEIN_RECEP_F3_2"/>
    <property type="match status" value="1"/>
</dbReference>
<dbReference type="InterPro" id="IPR038550">
    <property type="entry name" value="GPCR_3_9-Cys_sf"/>
</dbReference>
<dbReference type="FunFam" id="3.40.50.2300:FF:000016">
    <property type="entry name" value="Taste 1 receptor member 2"/>
    <property type="match status" value="1"/>
</dbReference>
<comment type="subcellular location">
    <subcellularLocation>
        <location evidence="1">Cell membrane</location>
        <topology evidence="1">Multi-pass membrane protein</topology>
    </subcellularLocation>
</comment>
<dbReference type="EMBL" id="CM012443">
    <property type="protein sequence ID" value="RVE70362.1"/>
    <property type="molecule type" value="Genomic_DNA"/>
</dbReference>
<accession>A0A3S2MZI3</accession>
<reference evidence="15 16" key="1">
    <citation type="submission" date="2018-11" db="EMBL/GenBank/DDBJ databases">
        <authorList>
            <person name="Lopez-Roques C."/>
            <person name="Donnadieu C."/>
            <person name="Bouchez O."/>
            <person name="Klopp C."/>
            <person name="Cabau C."/>
            <person name="Zahm M."/>
        </authorList>
    </citation>
    <scope>NUCLEOTIDE SEQUENCE [LARGE SCALE GENOMIC DNA]</scope>
    <source>
        <strain evidence="15">RS831</strain>
        <tissue evidence="15">Whole body</tissue>
    </source>
</reference>
<comment type="similarity">
    <text evidence="11">Belongs to the G-protein coupled receptor 3 family. TAS1R subfamily.</text>
</comment>
<sequence>MKTSLSSLFLLGFFFHAQTQCKSEFNLKGDFIIGGLFDIHDVSETVHHDRPEVINCSSQQFSAANYQRFQLMRFSVEEINNSSSLLPNVSLGYEVFDHCSDALSFPGVLRLMSINGSIQPWVEPNNKVPRVMAVIGPFTSTQAMTAAPFFMPDLIPMVSYGSSSSAFSSKVKYPSFLRTANPNKDVIDVIVTMVQHFNWSWVAFLNSDDDYANDGLELFIRKIKPTEICLAYTKSVNHNTDYSRIFKSIEEQRINVIIVFASELTAEVLIESAVQLNVTNKVWIAIDTWASNKRLLKMKGIRNIGTVLGLPQPALTIAGFSEFITSFESQSQYEEDELPKFCNQVSNWGSWRAKDILDADPSFSYPVYSAVYAIAHALHNALQCDTSGCNNITVYPNMIFAEIQKSNFTLLNRTVLFDETGVLRSGLFSVVVWNSSGDAQEVGFYSFYPTVSFVINISKIIWHTSREVPISVCSPECPKGYARKQNRIHKCCFTCEICPVSTYVNDEEDPYNCVPCKDTEWSEGGSTSCNLRQLEYIPFTDTDLLEGQCAS</sequence>
<evidence type="ECO:0000256" key="4">
    <source>
        <dbReference type="ARBA" id="ARBA00022729"/>
    </source>
</evidence>
<dbReference type="PRINTS" id="PR00592">
    <property type="entry name" value="CASENSINGR"/>
</dbReference>
<dbReference type="GO" id="GO:0050909">
    <property type="term" value="P:sensory perception of taste"/>
    <property type="evidence" value="ECO:0007669"/>
    <property type="project" value="UniProtKB-ARBA"/>
</dbReference>
<keyword evidence="5" id="KW-1133">Transmembrane helix</keyword>
<dbReference type="SUPFAM" id="SSF53822">
    <property type="entry name" value="Periplasmic binding protein-like I"/>
    <property type="match status" value="1"/>
</dbReference>
<dbReference type="InterPro" id="IPR028082">
    <property type="entry name" value="Peripla_BP_I"/>
</dbReference>
<dbReference type="OrthoDB" id="5984008at2759"/>
<dbReference type="GO" id="GO:0005886">
    <property type="term" value="C:plasma membrane"/>
    <property type="evidence" value="ECO:0007669"/>
    <property type="project" value="UniProtKB-SubCell"/>
</dbReference>